<dbReference type="AlphaFoldDB" id="A0A0V0Z0D8"/>
<reference evidence="1 2" key="1">
    <citation type="submission" date="2015-01" db="EMBL/GenBank/DDBJ databases">
        <title>Evolution of Trichinella species and genotypes.</title>
        <authorList>
            <person name="Korhonen P.K."/>
            <person name="Edoardo P."/>
            <person name="Giuseppe L.R."/>
            <person name="Gasser R.B."/>
        </authorList>
    </citation>
    <scope>NUCLEOTIDE SEQUENCE [LARGE SCALE GENOMIC DNA]</scope>
    <source>
        <strain evidence="1">ISS2496</strain>
    </source>
</reference>
<sequence length="109" mass="12859">MNNINLQPLNFNEYIEFLNRRFNLSVSNLCKLMLSGCNFVASFHKPKSILILLKAEGVSTNLCLAKLVIWDRMPFRFLAKAQKFKKDGLLEDFQLLRLKRNERYGYVVW</sequence>
<proteinExistence type="predicted"/>
<comment type="caution">
    <text evidence="1">The sequence shown here is derived from an EMBL/GenBank/DDBJ whole genome shotgun (WGS) entry which is preliminary data.</text>
</comment>
<protein>
    <submittedName>
        <fullName evidence="1">Uncharacterized protein</fullName>
    </submittedName>
</protein>
<accession>A0A0V0Z0D8</accession>
<dbReference type="EMBL" id="JYDQ01001062">
    <property type="protein sequence ID" value="KRY05868.1"/>
    <property type="molecule type" value="Genomic_DNA"/>
</dbReference>
<evidence type="ECO:0000313" key="2">
    <source>
        <dbReference type="Proteomes" id="UP000054783"/>
    </source>
</evidence>
<evidence type="ECO:0000313" key="1">
    <source>
        <dbReference type="EMBL" id="KRY05868.1"/>
    </source>
</evidence>
<dbReference type="Proteomes" id="UP000054783">
    <property type="component" value="Unassembled WGS sequence"/>
</dbReference>
<organism evidence="1 2">
    <name type="scientific">Trichinella patagoniensis</name>
    <dbReference type="NCBI Taxonomy" id="990121"/>
    <lineage>
        <taxon>Eukaryota</taxon>
        <taxon>Metazoa</taxon>
        <taxon>Ecdysozoa</taxon>
        <taxon>Nematoda</taxon>
        <taxon>Enoplea</taxon>
        <taxon>Dorylaimia</taxon>
        <taxon>Trichinellida</taxon>
        <taxon>Trichinellidae</taxon>
        <taxon>Trichinella</taxon>
    </lineage>
</organism>
<gene>
    <name evidence="1" type="ORF">T12_15914</name>
</gene>
<name>A0A0V0Z0D8_9BILA</name>
<keyword evidence="2" id="KW-1185">Reference proteome</keyword>